<dbReference type="KEGG" id="avn:Avin_40740"/>
<name>C1DEA1_AZOVD</name>
<reference evidence="1 2" key="1">
    <citation type="journal article" date="2009" name="J. Bacteriol.">
        <title>Genome sequence of Azotobacter vinelandii, an obligate aerobe specialized to support diverse anaerobic metabolic processes.</title>
        <authorList>
            <person name="Setubal J.C."/>
            <person name="dos Santos P."/>
            <person name="Goldman B.S."/>
            <person name="Ertesvag H."/>
            <person name="Espin G."/>
            <person name="Rubio L.M."/>
            <person name="Valla S."/>
            <person name="Almeida N.F."/>
            <person name="Balasubramanian D."/>
            <person name="Cromes L."/>
            <person name="Curatti L."/>
            <person name="Du Z."/>
            <person name="Godsy E."/>
            <person name="Goodner B."/>
            <person name="Hellner-Burris K."/>
            <person name="Hernandez J.A."/>
            <person name="Houmiel K."/>
            <person name="Imperial J."/>
            <person name="Kennedy C."/>
            <person name="Larson T.J."/>
            <person name="Latreille P."/>
            <person name="Ligon L.S."/>
            <person name="Lu J."/>
            <person name="Maerk M."/>
            <person name="Miller N.M."/>
            <person name="Norton S."/>
            <person name="O'Carroll I.P."/>
            <person name="Paulsen I."/>
            <person name="Raulfs E.C."/>
            <person name="Roemer R."/>
            <person name="Rosser J."/>
            <person name="Segura D."/>
            <person name="Slater S."/>
            <person name="Stricklin S.L."/>
            <person name="Studholme D.J."/>
            <person name="Sun J."/>
            <person name="Viana C.J."/>
            <person name="Wallin E."/>
            <person name="Wang B."/>
            <person name="Wheeler C."/>
            <person name="Zhu H."/>
            <person name="Dean D.R."/>
            <person name="Dixon R."/>
            <person name="Wood D."/>
        </authorList>
    </citation>
    <scope>NUCLEOTIDE SEQUENCE [LARGE SCALE GENOMIC DNA]</scope>
    <source>
        <strain evidence="2">DJ / ATCC BAA-1303</strain>
    </source>
</reference>
<sequence>MRSDVCRGVLAGTGGNAARPNVARHG</sequence>
<accession>C1DEA1</accession>
<dbReference type="AlphaFoldDB" id="C1DEA1"/>
<dbReference type="EnsemblBacteria" id="ACO80209">
    <property type="protein sequence ID" value="ACO80209"/>
    <property type="gene ID" value="Avin_40740"/>
</dbReference>
<dbReference type="HOGENOM" id="CLU_3416587_0_0_6"/>
<protein>
    <submittedName>
        <fullName evidence="1">Uncharacterized protein</fullName>
    </submittedName>
</protein>
<keyword evidence="2" id="KW-1185">Reference proteome</keyword>
<evidence type="ECO:0000313" key="1">
    <source>
        <dbReference type="EMBL" id="ACO80209.1"/>
    </source>
</evidence>
<organism evidence="1 2">
    <name type="scientific">Azotobacter vinelandii (strain DJ / ATCC BAA-1303)</name>
    <dbReference type="NCBI Taxonomy" id="322710"/>
    <lineage>
        <taxon>Bacteria</taxon>
        <taxon>Pseudomonadati</taxon>
        <taxon>Pseudomonadota</taxon>
        <taxon>Gammaproteobacteria</taxon>
        <taxon>Pseudomonadales</taxon>
        <taxon>Pseudomonadaceae</taxon>
        <taxon>Azotobacter</taxon>
    </lineage>
</organism>
<gene>
    <name evidence="1" type="ordered locus">Avin_40740</name>
</gene>
<dbReference type="EMBL" id="CP001157">
    <property type="protein sequence ID" value="ACO80209.1"/>
    <property type="molecule type" value="Genomic_DNA"/>
</dbReference>
<evidence type="ECO:0000313" key="2">
    <source>
        <dbReference type="Proteomes" id="UP000002424"/>
    </source>
</evidence>
<dbReference type="Proteomes" id="UP000002424">
    <property type="component" value="Chromosome"/>
</dbReference>
<proteinExistence type="predicted"/>